<dbReference type="GO" id="GO:0009090">
    <property type="term" value="P:homoserine biosynthetic process"/>
    <property type="evidence" value="ECO:0007669"/>
    <property type="project" value="UniProtKB-ARBA"/>
</dbReference>
<dbReference type="GO" id="GO:0005524">
    <property type="term" value="F:ATP binding"/>
    <property type="evidence" value="ECO:0007669"/>
    <property type="project" value="UniProtKB-KW"/>
</dbReference>
<dbReference type="InterPro" id="IPR054352">
    <property type="entry name" value="ACT_Aspartokinase"/>
</dbReference>
<keyword evidence="13" id="KW-0479">Metal-binding</keyword>
<dbReference type="PROSITE" id="PS00324">
    <property type="entry name" value="ASPARTOKINASE"/>
    <property type="match status" value="1"/>
</dbReference>
<dbReference type="UniPathway" id="UPA00050">
    <property type="reaction ID" value="UER00063"/>
</dbReference>
<evidence type="ECO:0000256" key="7">
    <source>
        <dbReference type="ARBA" id="ARBA00007952"/>
    </source>
</evidence>
<dbReference type="SUPFAM" id="SSF53633">
    <property type="entry name" value="Carbamate kinase-like"/>
    <property type="match status" value="1"/>
</dbReference>
<dbReference type="InterPro" id="IPR001048">
    <property type="entry name" value="Asp/Glu/Uridylate_kinase"/>
</dbReference>
<evidence type="ECO:0000313" key="29">
    <source>
        <dbReference type="EMBL" id="GEM52625.1"/>
    </source>
</evidence>
<dbReference type="InterPro" id="IPR002912">
    <property type="entry name" value="ACT_dom"/>
</dbReference>
<evidence type="ECO:0000256" key="16">
    <source>
        <dbReference type="ARBA" id="ARBA00022840"/>
    </source>
</evidence>
<keyword evidence="30" id="KW-1185">Reference proteome</keyword>
<keyword evidence="22" id="KW-0486">Methionine biosynthesis</keyword>
<evidence type="ECO:0000256" key="22">
    <source>
        <dbReference type="ARBA" id="ARBA00023167"/>
    </source>
</evidence>
<dbReference type="GO" id="GO:0009089">
    <property type="term" value="P:lysine biosynthetic process via diaminopimelate"/>
    <property type="evidence" value="ECO:0007669"/>
    <property type="project" value="UniProtKB-UniPathway"/>
</dbReference>
<proteinExistence type="inferred from homology"/>
<dbReference type="InterPro" id="IPR011147">
    <property type="entry name" value="Bifunc_Aspkin/hSer_DH"/>
</dbReference>
<evidence type="ECO:0000256" key="10">
    <source>
        <dbReference type="ARBA" id="ARBA00022605"/>
    </source>
</evidence>
<dbReference type="InterPro" id="IPR005106">
    <property type="entry name" value="Asp/hSer_DH_NAD-bd"/>
</dbReference>
<keyword evidence="20" id="KW-0915">Sodium</keyword>
<comment type="cofactor">
    <cofactor evidence="1">
        <name>a metal cation</name>
        <dbReference type="ChEBI" id="CHEBI:25213"/>
    </cofactor>
</comment>
<sequence length="823" mass="91903">MVKIQDMKILKFGGTSVGSVESIRSVVEIVKQEKQQNNSIILVVSAMSGMTNLLTKMSEEASWGNLDENDLKFFQEKHFEIVKALINISDQNPILTKLKLLMNELEDLLQGVETLKELSPQTKDLILSFGERCSALLLTEIIQQNVGEAKAVDASDYIVTDSNFGQANVMEEMTYQNIQLLAKKYSDKLFVVTGFIAANEENRITTLGRGGSDYTAALFGAALHAEKIEIWTDVNGMMTADPRFVAKAFSLKSLSYTEAMELSYFGAKVIYPPTMAPAFKLRIPIVIKNTFQPEFEGTKIQFNTEPTIFPIKGISSVKNVALINIKGSGLVGKLGFSGRLFSLLARHHINIVLITQSSSEHSITLAIHHDEVEKAKQLIEDEFYLEIDAKWLEPIEIEEKLGIMAIVGENMKKTVGVSGKLFYALGRNGINVRAIAQGSSEYNISVVLNENDLSKALNAVHDAFFYHLKKTIHVFNVGIGNIGATFLKQLEKQKDFLAENNDIEIKLVGLSDSKKMIFDEKGIQLTAWRNALNHSSLEANLDEFMQEMKRLNLPNCVFVDNTASSVVPKYYKQIFEHNISVVTCNKIANSSSYREYYELKQTARKYGIDFLYETNVGAGLPIISVLKDLRMSGDQILKIEAILSGTISYIFNHFKGENTFAEVVKKAQELGYTEPDPRDDLSGIDFMRKMLILARDNGYQVEAEDVKIDAILPESCLTAETVTAFYQILENENDYFEQIKKRAESEQKAIRYIGVLENGRISISLELVDHQHPFYALSGSDNVISFTTERYKERPLVVKGPGAGAEVTAAGVFADLVNISSIK</sequence>
<dbReference type="Gene3D" id="3.30.360.10">
    <property type="entry name" value="Dihydrodipicolinate Reductase, domain 2"/>
    <property type="match status" value="1"/>
</dbReference>
<keyword evidence="14" id="KW-0547">Nucleotide-binding</keyword>
<evidence type="ECO:0000256" key="17">
    <source>
        <dbReference type="ARBA" id="ARBA00022857"/>
    </source>
</evidence>
<evidence type="ECO:0000256" key="9">
    <source>
        <dbReference type="ARBA" id="ARBA00011881"/>
    </source>
</evidence>
<comment type="caution">
    <text evidence="29">The sequence shown here is derived from an EMBL/GenBank/DDBJ whole genome shotgun (WGS) entry which is preliminary data.</text>
</comment>
<evidence type="ECO:0000256" key="19">
    <source>
        <dbReference type="ARBA" id="ARBA00023027"/>
    </source>
</evidence>
<dbReference type="SUPFAM" id="SSF51735">
    <property type="entry name" value="NAD(P)-binding Rossmann-fold domains"/>
    <property type="match status" value="1"/>
</dbReference>
<keyword evidence="17" id="KW-0521">NADP</keyword>
<evidence type="ECO:0000256" key="6">
    <source>
        <dbReference type="ARBA" id="ARBA00005139"/>
    </source>
</evidence>
<keyword evidence="11" id="KW-0808">Transferase</keyword>
<comment type="pathway">
    <text evidence="5">Amino-acid biosynthesis; L-methionine biosynthesis via de novo pathway; L-homoserine from L-aspartate: step 3/3.</text>
</comment>
<dbReference type="FunFam" id="3.30.360.10:FF:000006">
    <property type="entry name" value="Bifunctional aspartokinase/homoserine dehydrogenase"/>
    <property type="match status" value="1"/>
</dbReference>
<evidence type="ECO:0000256" key="20">
    <source>
        <dbReference type="ARBA" id="ARBA00023053"/>
    </source>
</evidence>
<evidence type="ECO:0000256" key="24">
    <source>
        <dbReference type="ARBA" id="ARBA00044938"/>
    </source>
</evidence>
<evidence type="ECO:0000259" key="28">
    <source>
        <dbReference type="PROSITE" id="PS51671"/>
    </source>
</evidence>
<evidence type="ECO:0000256" key="5">
    <source>
        <dbReference type="ARBA" id="ARBA00005062"/>
    </source>
</evidence>
<name>A0A511NII1_9FLAO</name>
<keyword evidence="12" id="KW-0791">Threonine biosynthesis</keyword>
<evidence type="ECO:0000256" key="26">
    <source>
        <dbReference type="ARBA" id="ARBA00048841"/>
    </source>
</evidence>
<keyword evidence="15 29" id="KW-0418">Kinase</keyword>
<dbReference type="PANTHER" id="PTHR43070">
    <property type="match status" value="1"/>
</dbReference>
<evidence type="ECO:0000256" key="4">
    <source>
        <dbReference type="ARBA" id="ARBA00005056"/>
    </source>
</evidence>
<accession>A0A511NII1</accession>
<comment type="similarity">
    <text evidence="8">In the N-terminal section; belongs to the aspartokinase family.</text>
</comment>
<dbReference type="PROSITE" id="PS51671">
    <property type="entry name" value="ACT"/>
    <property type="match status" value="1"/>
</dbReference>
<dbReference type="UniPathway" id="UPA00034">
    <property type="reaction ID" value="UER00015"/>
</dbReference>
<keyword evidence="23" id="KW-0511">Multifunctional enzyme</keyword>
<dbReference type="NCBIfam" id="TIGR00657">
    <property type="entry name" value="asp_kinases"/>
    <property type="match status" value="1"/>
</dbReference>
<dbReference type="Pfam" id="PF00696">
    <property type="entry name" value="AA_kinase"/>
    <property type="match status" value="1"/>
</dbReference>
<dbReference type="GO" id="GO:0004412">
    <property type="term" value="F:homoserine dehydrogenase activity"/>
    <property type="evidence" value="ECO:0007669"/>
    <property type="project" value="UniProtKB-EC"/>
</dbReference>
<keyword evidence="18" id="KW-0560">Oxidoreductase</keyword>
<dbReference type="NCBIfam" id="NF006959">
    <property type="entry name" value="PRK09436.1"/>
    <property type="match status" value="1"/>
</dbReference>
<dbReference type="GO" id="GO:0046872">
    <property type="term" value="F:metal ion binding"/>
    <property type="evidence" value="ECO:0007669"/>
    <property type="project" value="UniProtKB-KW"/>
</dbReference>
<evidence type="ECO:0000256" key="21">
    <source>
        <dbReference type="ARBA" id="ARBA00023154"/>
    </source>
</evidence>
<dbReference type="UniPathway" id="UPA00051">
    <property type="reaction ID" value="UER00462"/>
</dbReference>
<dbReference type="AlphaFoldDB" id="A0A511NII1"/>
<reference evidence="29 30" key="1">
    <citation type="submission" date="2019-07" db="EMBL/GenBank/DDBJ databases">
        <title>Whole genome shotgun sequence of Empedobacter brevis NBRC 14943.</title>
        <authorList>
            <person name="Hosoyama A."/>
            <person name="Uohara A."/>
            <person name="Ohji S."/>
            <person name="Ichikawa N."/>
        </authorList>
    </citation>
    <scope>NUCLEOTIDE SEQUENCE [LARGE SCALE GENOMIC DNA]</scope>
    <source>
        <strain evidence="29 30">NBRC 14943</strain>
    </source>
</reference>
<keyword evidence="19" id="KW-0520">NAD</keyword>
<comment type="similarity">
    <text evidence="7">In the C-terminal section; belongs to the homoserine dehydrogenase family.</text>
</comment>
<dbReference type="InterPro" id="IPR019811">
    <property type="entry name" value="HDH_CS"/>
</dbReference>
<evidence type="ECO:0000256" key="11">
    <source>
        <dbReference type="ARBA" id="ARBA00022679"/>
    </source>
</evidence>
<comment type="function">
    <text evidence="24">Bifunctional aspartate kinase and homoserine dehydrogenase that catalyzes the first and the third steps toward the synthesis of lysine, methionine and threonine from aspartate.</text>
</comment>
<dbReference type="InterPro" id="IPR045865">
    <property type="entry name" value="ACT-like_dom_sf"/>
</dbReference>
<dbReference type="InterPro" id="IPR001342">
    <property type="entry name" value="HDH_cat"/>
</dbReference>
<dbReference type="SUPFAM" id="SSF55021">
    <property type="entry name" value="ACT-like"/>
    <property type="match status" value="2"/>
</dbReference>
<comment type="catalytic activity">
    <reaction evidence="27">
        <text>L-homoserine + NAD(+) = L-aspartate 4-semialdehyde + NADH + H(+)</text>
        <dbReference type="Rhea" id="RHEA:15757"/>
        <dbReference type="ChEBI" id="CHEBI:15378"/>
        <dbReference type="ChEBI" id="CHEBI:57476"/>
        <dbReference type="ChEBI" id="CHEBI:57540"/>
        <dbReference type="ChEBI" id="CHEBI:57945"/>
        <dbReference type="ChEBI" id="CHEBI:537519"/>
        <dbReference type="EC" id="1.1.1.3"/>
    </reaction>
    <physiologicalReaction direction="right-to-left" evidence="27">
        <dbReference type="Rhea" id="RHEA:15759"/>
    </physiologicalReaction>
</comment>
<dbReference type="FunFam" id="3.30.2130.10:FF:000001">
    <property type="entry name" value="Bifunctional aspartokinase/homoserine dehydrogenase"/>
    <property type="match status" value="1"/>
</dbReference>
<dbReference type="Pfam" id="PF00742">
    <property type="entry name" value="Homoserine_dh"/>
    <property type="match status" value="1"/>
</dbReference>
<dbReference type="PANTHER" id="PTHR43070:SF5">
    <property type="entry name" value="HOMOSERINE DEHYDROGENASE"/>
    <property type="match status" value="1"/>
</dbReference>
<evidence type="ECO:0000256" key="3">
    <source>
        <dbReference type="ARBA" id="ARBA00004986"/>
    </source>
</evidence>
<dbReference type="CDD" id="cd04921">
    <property type="entry name" value="ACT_AKi-HSDH-ThrA-like_1"/>
    <property type="match status" value="1"/>
</dbReference>
<evidence type="ECO:0000256" key="23">
    <source>
        <dbReference type="ARBA" id="ARBA00023268"/>
    </source>
</evidence>
<dbReference type="CDD" id="cd04243">
    <property type="entry name" value="AAK_AK-HSDH-like"/>
    <property type="match status" value="1"/>
</dbReference>
<dbReference type="InterPro" id="IPR001341">
    <property type="entry name" value="Asp_kinase"/>
</dbReference>
<dbReference type="Proteomes" id="UP000321245">
    <property type="component" value="Unassembled WGS sequence"/>
</dbReference>
<dbReference type="Pfam" id="PF22468">
    <property type="entry name" value="ACT_9"/>
    <property type="match status" value="2"/>
</dbReference>
<evidence type="ECO:0000256" key="25">
    <source>
        <dbReference type="ARBA" id="ARBA00048561"/>
    </source>
</evidence>
<evidence type="ECO:0000256" key="18">
    <source>
        <dbReference type="ARBA" id="ARBA00023002"/>
    </source>
</evidence>
<evidence type="ECO:0000256" key="8">
    <source>
        <dbReference type="ARBA" id="ARBA00010046"/>
    </source>
</evidence>
<comment type="pathway">
    <text evidence="2">Amino-acid biosynthesis; L-lysine biosynthesis via DAP pathway; (S)-tetrahydrodipicolinate from L-aspartate: step 1/4.</text>
</comment>
<dbReference type="GO" id="GO:0009086">
    <property type="term" value="P:methionine biosynthetic process"/>
    <property type="evidence" value="ECO:0007669"/>
    <property type="project" value="UniProtKB-KW"/>
</dbReference>
<evidence type="ECO:0000256" key="14">
    <source>
        <dbReference type="ARBA" id="ARBA00022741"/>
    </source>
</evidence>
<dbReference type="GO" id="GO:0050661">
    <property type="term" value="F:NADP binding"/>
    <property type="evidence" value="ECO:0007669"/>
    <property type="project" value="InterPro"/>
</dbReference>
<dbReference type="InterPro" id="IPR036393">
    <property type="entry name" value="AceGlu_kinase-like_sf"/>
</dbReference>
<evidence type="ECO:0000256" key="12">
    <source>
        <dbReference type="ARBA" id="ARBA00022697"/>
    </source>
</evidence>
<dbReference type="InterPro" id="IPR036291">
    <property type="entry name" value="NAD(P)-bd_dom_sf"/>
</dbReference>
<keyword evidence="21" id="KW-0457">Lysine biosynthesis</keyword>
<dbReference type="EMBL" id="BJXC01000017">
    <property type="protein sequence ID" value="GEM52625.1"/>
    <property type="molecule type" value="Genomic_DNA"/>
</dbReference>
<dbReference type="GO" id="GO:0004072">
    <property type="term" value="F:aspartate kinase activity"/>
    <property type="evidence" value="ECO:0007669"/>
    <property type="project" value="UniProtKB-EC"/>
</dbReference>
<dbReference type="Gene3D" id="3.30.2130.10">
    <property type="entry name" value="VC0802-like"/>
    <property type="match status" value="1"/>
</dbReference>
<keyword evidence="10" id="KW-0028">Amino-acid biosynthesis</keyword>
<evidence type="ECO:0000256" key="2">
    <source>
        <dbReference type="ARBA" id="ARBA00004766"/>
    </source>
</evidence>
<comment type="pathway">
    <text evidence="3">Amino-acid biosynthesis; L-methionine biosynthesis via de novo pathway; L-homoserine from L-aspartate: step 1/3.</text>
</comment>
<protein>
    <submittedName>
        <fullName evidence="29">Bifunctional aspartate kinase/homoserine dehydrogenase I</fullName>
    </submittedName>
</protein>
<dbReference type="Gene3D" id="1.20.120.1320">
    <property type="entry name" value="Aspartokinase, catalytic domain"/>
    <property type="match status" value="1"/>
</dbReference>
<gene>
    <name evidence="29" type="ORF">EB1_24150</name>
</gene>
<comment type="pathway">
    <text evidence="6">Amino-acid biosynthesis; L-threonine biosynthesis; L-threonine from L-aspartate: step 1/5.</text>
</comment>
<dbReference type="Gene3D" id="3.40.50.720">
    <property type="entry name" value="NAD(P)-binding Rossmann-like Domain"/>
    <property type="match status" value="1"/>
</dbReference>
<comment type="subunit">
    <text evidence="9">Homotetramer.</text>
</comment>
<feature type="domain" description="ACT" evidence="28">
    <location>
        <begin position="406"/>
        <end position="482"/>
    </location>
</feature>
<evidence type="ECO:0000256" key="1">
    <source>
        <dbReference type="ARBA" id="ARBA00001920"/>
    </source>
</evidence>
<dbReference type="CDD" id="cd04922">
    <property type="entry name" value="ACT_AKi-HSDH-ThrA_2"/>
    <property type="match status" value="1"/>
</dbReference>
<evidence type="ECO:0000256" key="13">
    <source>
        <dbReference type="ARBA" id="ARBA00022723"/>
    </source>
</evidence>
<dbReference type="NCBIfam" id="NF007003">
    <property type="entry name" value="PRK09466.1"/>
    <property type="match status" value="1"/>
</dbReference>
<comment type="catalytic activity">
    <reaction evidence="26">
        <text>L-homoserine + NADP(+) = L-aspartate 4-semialdehyde + NADPH + H(+)</text>
        <dbReference type="Rhea" id="RHEA:15761"/>
        <dbReference type="ChEBI" id="CHEBI:15378"/>
        <dbReference type="ChEBI" id="CHEBI:57476"/>
        <dbReference type="ChEBI" id="CHEBI:57783"/>
        <dbReference type="ChEBI" id="CHEBI:58349"/>
        <dbReference type="ChEBI" id="CHEBI:537519"/>
        <dbReference type="EC" id="1.1.1.3"/>
    </reaction>
    <physiologicalReaction direction="right-to-left" evidence="26">
        <dbReference type="Rhea" id="RHEA:15763"/>
    </physiologicalReaction>
</comment>
<dbReference type="InterPro" id="IPR049638">
    <property type="entry name" value="AK-HD"/>
</dbReference>
<evidence type="ECO:0000256" key="27">
    <source>
        <dbReference type="ARBA" id="ARBA00049031"/>
    </source>
</evidence>
<dbReference type="SUPFAM" id="SSF55347">
    <property type="entry name" value="Glyceraldehyde-3-phosphate dehydrogenase-like, C-terminal domain"/>
    <property type="match status" value="1"/>
</dbReference>
<dbReference type="Gene3D" id="3.40.1160.10">
    <property type="entry name" value="Acetylglutamate kinase-like"/>
    <property type="match status" value="1"/>
</dbReference>
<evidence type="ECO:0000256" key="15">
    <source>
        <dbReference type="ARBA" id="ARBA00022777"/>
    </source>
</evidence>
<dbReference type="STRING" id="1218108.GCA_000382425_03310"/>
<dbReference type="PROSITE" id="PS01042">
    <property type="entry name" value="HOMOSER_DHGENASE"/>
    <property type="match status" value="1"/>
</dbReference>
<evidence type="ECO:0000313" key="30">
    <source>
        <dbReference type="Proteomes" id="UP000321245"/>
    </source>
</evidence>
<dbReference type="Pfam" id="PF03447">
    <property type="entry name" value="NAD_binding_3"/>
    <property type="match status" value="1"/>
</dbReference>
<comment type="pathway">
    <text evidence="4">Amino-acid biosynthesis; L-threonine biosynthesis; L-threonine from L-aspartate: step 3/5.</text>
</comment>
<dbReference type="InterPro" id="IPR042199">
    <property type="entry name" value="AsparK_Bifunc_asparK/hSer_DH"/>
</dbReference>
<keyword evidence="16" id="KW-0067">ATP-binding</keyword>
<dbReference type="PIRSF" id="PIRSF000727">
    <property type="entry name" value="ThrA"/>
    <property type="match status" value="1"/>
</dbReference>
<dbReference type="GO" id="GO:0009088">
    <property type="term" value="P:threonine biosynthetic process"/>
    <property type="evidence" value="ECO:0007669"/>
    <property type="project" value="UniProtKB-UniPathway"/>
</dbReference>
<organism evidence="29 30">
    <name type="scientific">Empedobacter brevis NBRC 14943 = ATCC 43319</name>
    <dbReference type="NCBI Taxonomy" id="1218108"/>
    <lineage>
        <taxon>Bacteria</taxon>
        <taxon>Pseudomonadati</taxon>
        <taxon>Bacteroidota</taxon>
        <taxon>Flavobacteriia</taxon>
        <taxon>Flavobacteriales</taxon>
        <taxon>Weeksellaceae</taxon>
        <taxon>Empedobacter</taxon>
    </lineage>
</organism>
<comment type="catalytic activity">
    <reaction evidence="25">
        <text>L-aspartate + ATP = 4-phospho-L-aspartate + ADP</text>
        <dbReference type="Rhea" id="RHEA:23776"/>
        <dbReference type="ChEBI" id="CHEBI:29991"/>
        <dbReference type="ChEBI" id="CHEBI:30616"/>
        <dbReference type="ChEBI" id="CHEBI:57535"/>
        <dbReference type="ChEBI" id="CHEBI:456216"/>
        <dbReference type="EC" id="2.7.2.4"/>
    </reaction>
    <physiologicalReaction direction="left-to-right" evidence="25">
        <dbReference type="Rhea" id="RHEA:23777"/>
    </physiologicalReaction>
</comment>
<dbReference type="InterPro" id="IPR018042">
    <property type="entry name" value="Aspartate_kinase_CS"/>
</dbReference>